<organism evidence="2 3">
    <name type="scientific">Stephania yunnanensis</name>
    <dbReference type="NCBI Taxonomy" id="152371"/>
    <lineage>
        <taxon>Eukaryota</taxon>
        <taxon>Viridiplantae</taxon>
        <taxon>Streptophyta</taxon>
        <taxon>Embryophyta</taxon>
        <taxon>Tracheophyta</taxon>
        <taxon>Spermatophyta</taxon>
        <taxon>Magnoliopsida</taxon>
        <taxon>Ranunculales</taxon>
        <taxon>Menispermaceae</taxon>
        <taxon>Menispermoideae</taxon>
        <taxon>Cissampelideae</taxon>
        <taxon>Stephania</taxon>
    </lineage>
</organism>
<sequence length="95" mass="10932">MSLKIASFLLFQSLHMAKAHHCNISFPLLHSAAFVVMYSHILSKVSFTCFLVFKTPWSNKPEGYRYITLEEYMGWCFFKVVANRAKETFANSSSP</sequence>
<evidence type="ECO:0000313" key="3">
    <source>
        <dbReference type="Proteomes" id="UP001420932"/>
    </source>
</evidence>
<keyword evidence="3" id="KW-1185">Reference proteome</keyword>
<proteinExistence type="predicted"/>
<protein>
    <recommendedName>
        <fullName evidence="4">Secreted protein</fullName>
    </recommendedName>
</protein>
<accession>A0AAP0K0C3</accession>
<evidence type="ECO:0000313" key="2">
    <source>
        <dbReference type="EMBL" id="KAK9143119.1"/>
    </source>
</evidence>
<dbReference type="EMBL" id="JBBNAF010000005">
    <property type="protein sequence ID" value="KAK9143119.1"/>
    <property type="molecule type" value="Genomic_DNA"/>
</dbReference>
<keyword evidence="1" id="KW-0732">Signal</keyword>
<gene>
    <name evidence="2" type="ORF">Syun_012519</name>
</gene>
<dbReference type="Proteomes" id="UP001420932">
    <property type="component" value="Unassembled WGS sequence"/>
</dbReference>
<feature type="signal peptide" evidence="1">
    <location>
        <begin position="1"/>
        <end position="19"/>
    </location>
</feature>
<name>A0AAP0K0C3_9MAGN</name>
<evidence type="ECO:0008006" key="4">
    <source>
        <dbReference type="Google" id="ProtNLM"/>
    </source>
</evidence>
<feature type="chain" id="PRO_5042848637" description="Secreted protein" evidence="1">
    <location>
        <begin position="20"/>
        <end position="95"/>
    </location>
</feature>
<reference evidence="2 3" key="1">
    <citation type="submission" date="2024-01" db="EMBL/GenBank/DDBJ databases">
        <title>Genome assemblies of Stephania.</title>
        <authorList>
            <person name="Yang L."/>
        </authorList>
    </citation>
    <scope>NUCLEOTIDE SEQUENCE [LARGE SCALE GENOMIC DNA]</scope>
    <source>
        <strain evidence="2">YNDBR</strain>
        <tissue evidence="2">Leaf</tissue>
    </source>
</reference>
<dbReference type="AlphaFoldDB" id="A0AAP0K0C3"/>
<comment type="caution">
    <text evidence="2">The sequence shown here is derived from an EMBL/GenBank/DDBJ whole genome shotgun (WGS) entry which is preliminary data.</text>
</comment>
<evidence type="ECO:0000256" key="1">
    <source>
        <dbReference type="SAM" id="SignalP"/>
    </source>
</evidence>